<dbReference type="EMBL" id="JACVDC010000051">
    <property type="protein sequence ID" value="MBC9797224.1"/>
    <property type="molecule type" value="Genomic_DNA"/>
</dbReference>
<gene>
    <name evidence="2" type="ORF">IBL28_14710</name>
</gene>
<keyword evidence="1" id="KW-0732">Signal</keyword>
<evidence type="ECO:0000313" key="2">
    <source>
        <dbReference type="EMBL" id="MBC9797224.1"/>
    </source>
</evidence>
<accession>A0A926JTR8</accession>
<dbReference type="SUPFAM" id="SSF69360">
    <property type="entry name" value="Cell wall binding repeat"/>
    <property type="match status" value="1"/>
</dbReference>
<evidence type="ECO:0000313" key="3">
    <source>
        <dbReference type="Proteomes" id="UP000653730"/>
    </source>
</evidence>
<reference evidence="2 3" key="1">
    <citation type="submission" date="2020-09" db="EMBL/GenBank/DDBJ databases">
        <title>Sinomicrobium weinanense sp. nov., a halophilic bacteria isolated from saline-alkali soil.</title>
        <authorList>
            <person name="Wu P."/>
            <person name="Ren H."/>
            <person name="Mei Y."/>
            <person name="Liang Y."/>
            <person name="Chen Z."/>
        </authorList>
    </citation>
    <scope>NUCLEOTIDE SEQUENCE [LARGE SCALE GENOMIC DNA]</scope>
    <source>
        <strain evidence="2 3">FJxs</strain>
    </source>
</reference>
<organism evidence="2 3">
    <name type="scientific">Sinomicrobium weinanense</name>
    <dbReference type="NCBI Taxonomy" id="2842200"/>
    <lineage>
        <taxon>Bacteria</taxon>
        <taxon>Pseudomonadati</taxon>
        <taxon>Bacteroidota</taxon>
        <taxon>Flavobacteriia</taxon>
        <taxon>Flavobacteriales</taxon>
        <taxon>Flavobacteriaceae</taxon>
        <taxon>Sinomicrobium</taxon>
    </lineage>
</organism>
<feature type="chain" id="PRO_5037181828" evidence="1">
    <location>
        <begin position="22"/>
        <end position="552"/>
    </location>
</feature>
<sequence length="552" mass="63184">MTTQKPIIIFLLWMAAIPVQAQGLFSTYGNCSQNTYGYINIKDTAQSIAPVFCDASTFSEGLAAVKKDGKWGFIDAGNKEVIAFQFDYARSFMEGQSIVKSGDFYGVIDKKGKFAIPPCYYDLIPCELEGQRYYISRDSTFFAGIIDARGNEILPHRYTYIIPYEASLSKRRTYKNVPFFTMYREVDTTEGSFYEQFKKNPYHFSPDKGRKDIYDTAFNKITSRNVTSYEDEYTHKELTSIDNYLENHREREIHLKREGIRQLLDSKKEYESKTGNPATKDLPATDEELDQYMGRMGYEKFTGEDGKTGVKKDGSIILLPKFEIVKWWGGALFSPPKESISYLEEHYSGEFDVNVKNLFKLFCIAAGDKEKGMVYTMKGEKVLELGKNSFFEATPAGFVHQTAERDTVRQLTRYKTDLTGWKGQVIVPSAEHVIKVLNEKHILTKREKETERGKEEHSGLYNTSGEAVIPEGTFSAIEPFQEVPGFYLAGQHVIYPTVEEQKNREGKNKRFVLLKVEGSAYTIIREFTASKVYPRSLGPETGMLKYRKEKED</sequence>
<dbReference type="RefSeq" id="WP_187966362.1">
    <property type="nucleotide sequence ID" value="NZ_JACVDC010000051.1"/>
</dbReference>
<dbReference type="AlphaFoldDB" id="A0A926JTR8"/>
<name>A0A926JTR8_9FLAO</name>
<proteinExistence type="predicted"/>
<dbReference type="PANTHER" id="PTHR37841:SF1">
    <property type="entry name" value="DUF3298 DOMAIN-CONTAINING PROTEIN"/>
    <property type="match status" value="1"/>
</dbReference>
<keyword evidence="3" id="KW-1185">Reference proteome</keyword>
<dbReference type="InterPro" id="IPR032774">
    <property type="entry name" value="WG_beta_rep"/>
</dbReference>
<dbReference type="PANTHER" id="PTHR37841">
    <property type="entry name" value="GLR2918 PROTEIN"/>
    <property type="match status" value="1"/>
</dbReference>
<feature type="signal peptide" evidence="1">
    <location>
        <begin position="1"/>
        <end position="21"/>
    </location>
</feature>
<dbReference type="Proteomes" id="UP000653730">
    <property type="component" value="Unassembled WGS sequence"/>
</dbReference>
<dbReference type="Pfam" id="PF14903">
    <property type="entry name" value="WG_beta_rep"/>
    <property type="match status" value="2"/>
</dbReference>
<comment type="caution">
    <text evidence="2">The sequence shown here is derived from an EMBL/GenBank/DDBJ whole genome shotgun (WGS) entry which is preliminary data.</text>
</comment>
<evidence type="ECO:0000256" key="1">
    <source>
        <dbReference type="SAM" id="SignalP"/>
    </source>
</evidence>
<protein>
    <submittedName>
        <fullName evidence="2">WG repeat-containing protein</fullName>
    </submittedName>
</protein>